<keyword evidence="3 6" id="KW-0799">Topoisomerase</keyword>
<dbReference type="InterPro" id="IPR020568">
    <property type="entry name" value="Ribosomal_Su5_D2-typ_SF"/>
</dbReference>
<keyword evidence="1 6" id="KW-0547">Nucleotide-binding</keyword>
<sequence>MGDEVNGSEIFKEFKEYSVVEFFKKNRQMLGFAGKVRSLTTIVHEYTTNSLDACEEAGILPEIAVKVEDLPDGHTKVTIQDNGPGIPPSHLGKAMGMMLAGTKFHRYMQQRGQQGIGGAGCTLFSQITTGKPTRMRSGLGDGKVYECDMKIDVKSNQPLISNQVEYLGNFRGLRIEAEFADVNYDKSEHGVYEYLKRTAMANPHAQITLIEPTGEKHVFQRASDRIPEKPVEIQPHPLGITTGDLVDIAHRTDSRKLSSFLCNTFSRMSSAKADELAKLVPTVNFDKNPKDLKWSEAEAIVNAIKTLKWIAPPTDALRPIGPDQIEKALRNILSPEFVSVSERKPKVFRGGVPFMVEAAIAYGGNAGRTNSEGERSGDITRYANRVPLMFDGGSCAITEAVKNIDWKRYDIREFDKEPVTVFANFVSVHVPYTGTGKQAITTEEEIVDEIRYAIMKVARDMQVYLRGKIREMDKETKKKIIMRYVKELSMDLSDLAGDSTPQEIEKKLVEMVETKYERIEGSAEEAEKVEEAKEEVGEGEEDEKEEE</sequence>
<protein>
    <recommendedName>
        <fullName evidence="6">Type 2 DNA topoisomerase 6 subunit B</fullName>
        <ecNumber evidence="6">5.6.2.2</ecNumber>
    </recommendedName>
    <alternativeName>
        <fullName evidence="6">Type II DNA topoisomerase VI subunit B</fullName>
        <shortName evidence="6">TopoVI-B</shortName>
    </alternativeName>
</protein>
<reference evidence="11" key="1">
    <citation type="submission" date="2020-07" db="EMBL/GenBank/DDBJ databases">
        <title>Metabolic diversity and evolutionary history of the archaeal phylum ###Micrarchaeota### uncovered from a freshwater lake metagenome.</title>
        <authorList>
            <person name="Kadnikov V.V."/>
            <person name="Savvichev A.S."/>
            <person name="Mardanov A.V."/>
            <person name="Beletsky A.V."/>
            <person name="Chupakov A.V."/>
            <person name="Kokryatskaya N.M."/>
            <person name="Pimenov N.V."/>
            <person name="Ravin N.V."/>
        </authorList>
    </citation>
    <scope>NUCLEOTIDE SEQUENCE [LARGE SCALE GENOMIC DNA]</scope>
</reference>
<dbReference type="Gene3D" id="3.30.565.10">
    <property type="entry name" value="Histidine kinase-like ATPase, C-terminal domain"/>
    <property type="match status" value="1"/>
</dbReference>
<dbReference type="GO" id="GO:0005524">
    <property type="term" value="F:ATP binding"/>
    <property type="evidence" value="ECO:0007669"/>
    <property type="project" value="UniProtKB-UniRule"/>
</dbReference>
<evidence type="ECO:0000256" key="1">
    <source>
        <dbReference type="ARBA" id="ARBA00022741"/>
    </source>
</evidence>
<feature type="binding site" evidence="6">
    <location>
        <position position="81"/>
    </location>
    <ligand>
        <name>ATP</name>
        <dbReference type="ChEBI" id="CHEBI:30616"/>
    </ligand>
</feature>
<keyword evidence="4 6" id="KW-0238">DNA-binding</keyword>
<dbReference type="InterPro" id="IPR003594">
    <property type="entry name" value="HATPase_dom"/>
</dbReference>
<dbReference type="PANTHER" id="PTHR48444:SF1">
    <property type="entry name" value="DNA TOPOISOMERASE 6 SUBUNIT B"/>
    <property type="match status" value="1"/>
</dbReference>
<evidence type="ECO:0000256" key="6">
    <source>
        <dbReference type="HAMAP-Rule" id="MF_00322"/>
    </source>
</evidence>
<dbReference type="NCBIfam" id="TIGR01052">
    <property type="entry name" value="top6b"/>
    <property type="match status" value="1"/>
</dbReference>
<dbReference type="PIRSF" id="PIRSF006553">
    <property type="entry name" value="TopoVI_B"/>
    <property type="match status" value="1"/>
</dbReference>
<dbReference type="AlphaFoldDB" id="A0A7D6BV16"/>
<dbReference type="Gene3D" id="1.10.8.50">
    <property type="match status" value="1"/>
</dbReference>
<evidence type="ECO:0000256" key="4">
    <source>
        <dbReference type="ARBA" id="ARBA00023125"/>
    </source>
</evidence>
<dbReference type="KEGG" id="flt:Sv326_0749"/>
<feature type="binding site" evidence="6">
    <location>
        <begin position="102"/>
        <end position="103"/>
    </location>
    <ligand>
        <name>ATP</name>
        <dbReference type="ChEBI" id="CHEBI:30616"/>
    </ligand>
</feature>
<dbReference type="SUPFAM" id="SSF54211">
    <property type="entry name" value="Ribosomal protein S5 domain 2-like"/>
    <property type="match status" value="1"/>
</dbReference>
<dbReference type="CDD" id="cd00823">
    <property type="entry name" value="TopoIIB_Trans"/>
    <property type="match status" value="1"/>
</dbReference>
<dbReference type="NCBIfam" id="NF003218">
    <property type="entry name" value="PRK04184.1"/>
    <property type="match status" value="1"/>
</dbReference>
<evidence type="ECO:0000256" key="7">
    <source>
        <dbReference type="SAM" id="MobiDB-lite"/>
    </source>
</evidence>
<organism evidence="10 11">
    <name type="scientific">Fermentimicrarchaeum limneticum</name>
    <dbReference type="NCBI Taxonomy" id="2795018"/>
    <lineage>
        <taxon>Archaea</taxon>
        <taxon>Candidatus Micrarchaeota</taxon>
        <taxon>Candidatus Fermentimicrarchaeales</taxon>
        <taxon>Candidatus Fermentimicrarchaeaceae</taxon>
        <taxon>Candidatus Fermentimicrarchaeum</taxon>
    </lineage>
</organism>
<dbReference type="HAMAP" id="MF_00322">
    <property type="entry name" value="Top6B"/>
    <property type="match status" value="1"/>
</dbReference>
<feature type="region of interest" description="Disordered" evidence="7">
    <location>
        <begin position="518"/>
        <end position="547"/>
    </location>
</feature>
<dbReference type="GO" id="GO:0006265">
    <property type="term" value="P:DNA topological change"/>
    <property type="evidence" value="ECO:0007669"/>
    <property type="project" value="UniProtKB-UniRule"/>
</dbReference>
<keyword evidence="5 6" id="KW-0413">Isomerase</keyword>
<gene>
    <name evidence="6" type="primary">top6B</name>
    <name evidence="10" type="ORF">Sv326_0749</name>
</gene>
<feature type="binding site" evidence="6">
    <location>
        <begin position="112"/>
        <end position="119"/>
    </location>
    <ligand>
        <name>ATP</name>
        <dbReference type="ChEBI" id="CHEBI:30616"/>
    </ligand>
</feature>
<dbReference type="InterPro" id="IPR014721">
    <property type="entry name" value="Ribsml_uS5_D2-typ_fold_subgr"/>
</dbReference>
<dbReference type="GO" id="GO:0003918">
    <property type="term" value="F:DNA topoisomerase type II (double strand cut, ATP-hydrolyzing) activity"/>
    <property type="evidence" value="ECO:0007669"/>
    <property type="project" value="UniProtKB-UniRule"/>
</dbReference>
<dbReference type="EC" id="5.6.2.2" evidence="6"/>
<dbReference type="Gene3D" id="3.30.230.10">
    <property type="match status" value="1"/>
</dbReference>
<dbReference type="Proteomes" id="UP000510821">
    <property type="component" value="Chromosome"/>
</dbReference>
<dbReference type="GO" id="GO:0006260">
    <property type="term" value="P:DNA replication"/>
    <property type="evidence" value="ECO:0007669"/>
    <property type="project" value="UniProtKB-UniRule"/>
</dbReference>
<dbReference type="InterPro" id="IPR036890">
    <property type="entry name" value="HATPase_C_sf"/>
</dbReference>
<feature type="binding site" evidence="6">
    <location>
        <position position="49"/>
    </location>
    <ligand>
        <name>ATP</name>
        <dbReference type="ChEBI" id="CHEBI:30616"/>
    </ligand>
</feature>
<evidence type="ECO:0000313" key="11">
    <source>
        <dbReference type="Proteomes" id="UP000510821"/>
    </source>
</evidence>
<proteinExistence type="inferred from homology"/>
<keyword evidence="2 6" id="KW-0067">ATP-binding</keyword>
<evidence type="ECO:0000313" key="10">
    <source>
        <dbReference type="EMBL" id="QLJ52924.1"/>
    </source>
</evidence>
<dbReference type="EMBL" id="CP058998">
    <property type="protein sequence ID" value="QLJ52924.1"/>
    <property type="molecule type" value="Genomic_DNA"/>
</dbReference>
<dbReference type="InterPro" id="IPR015320">
    <property type="entry name" value="TopoVI_B_transducer"/>
</dbReference>
<dbReference type="Pfam" id="PF02518">
    <property type="entry name" value="HATPase_c"/>
    <property type="match status" value="1"/>
</dbReference>
<evidence type="ECO:0000259" key="8">
    <source>
        <dbReference type="Pfam" id="PF02518"/>
    </source>
</evidence>
<comment type="function">
    <text evidence="6">Relaxes both positive and negative superturns and exhibits a strong decatenase activity.</text>
</comment>
<feature type="domain" description="DNA topoisomerase VI subunit B transducer" evidence="9">
    <location>
        <begin position="312"/>
        <end position="477"/>
    </location>
</feature>
<feature type="domain" description="Histidine kinase/HSP90-like ATPase" evidence="8">
    <location>
        <begin position="35"/>
        <end position="145"/>
    </location>
</feature>
<feature type="binding site" evidence="6">
    <location>
        <position position="437"/>
    </location>
    <ligand>
        <name>ATP</name>
        <dbReference type="ChEBI" id="CHEBI:30616"/>
    </ligand>
</feature>
<evidence type="ECO:0000259" key="9">
    <source>
        <dbReference type="Pfam" id="PF09239"/>
    </source>
</evidence>
<comment type="similarity">
    <text evidence="6">Belongs to the TOP6B family.</text>
</comment>
<dbReference type="Pfam" id="PF09239">
    <property type="entry name" value="Topo-VIb_trans"/>
    <property type="match status" value="1"/>
</dbReference>
<dbReference type="PANTHER" id="PTHR48444">
    <property type="entry name" value="DNA TOPOISOMERASE 6 SUBUNIT B"/>
    <property type="match status" value="1"/>
</dbReference>
<name>A0A7D6BV16_FERL1</name>
<comment type="subunit">
    <text evidence="6">Homodimer. Heterotetramer of two Top6A and two Top6B chains.</text>
</comment>
<comment type="catalytic activity">
    <reaction evidence="6">
        <text>ATP-dependent breakage, passage and rejoining of double-stranded DNA.</text>
        <dbReference type="EC" id="5.6.2.2"/>
    </reaction>
</comment>
<dbReference type="GO" id="GO:0003677">
    <property type="term" value="F:DNA binding"/>
    <property type="evidence" value="ECO:0007669"/>
    <property type="project" value="UniProtKB-UniRule"/>
</dbReference>
<evidence type="ECO:0000256" key="2">
    <source>
        <dbReference type="ARBA" id="ARBA00022840"/>
    </source>
</evidence>
<dbReference type="SUPFAM" id="SSF55874">
    <property type="entry name" value="ATPase domain of HSP90 chaperone/DNA topoisomerase II/histidine kinase"/>
    <property type="match status" value="1"/>
</dbReference>
<dbReference type="InterPro" id="IPR005734">
    <property type="entry name" value="TopoVI_B"/>
</dbReference>
<evidence type="ECO:0000256" key="5">
    <source>
        <dbReference type="ARBA" id="ARBA00023235"/>
    </source>
</evidence>
<accession>A0A7D6BV16</accession>
<evidence type="ECO:0000256" key="3">
    <source>
        <dbReference type="ARBA" id="ARBA00023029"/>
    </source>
</evidence>
<feature type="compositionally biased region" description="Acidic residues" evidence="7">
    <location>
        <begin position="537"/>
        <end position="547"/>
    </location>
</feature>
<feature type="compositionally biased region" description="Basic and acidic residues" evidence="7">
    <location>
        <begin position="518"/>
        <end position="536"/>
    </location>
</feature>